<evidence type="ECO:0000259" key="4">
    <source>
        <dbReference type="SMART" id="SM00796"/>
    </source>
</evidence>
<dbReference type="NCBIfam" id="TIGR00370">
    <property type="entry name" value="5-oxoprolinase subunit PxpB"/>
    <property type="match status" value="1"/>
</dbReference>
<dbReference type="EMBL" id="SIRE01000009">
    <property type="protein sequence ID" value="TBL78681.1"/>
    <property type="molecule type" value="Genomic_DNA"/>
</dbReference>
<keyword evidence="3" id="KW-0067">ATP-binding</keyword>
<dbReference type="Proteomes" id="UP000293142">
    <property type="component" value="Unassembled WGS sequence"/>
</dbReference>
<dbReference type="InterPro" id="IPR010016">
    <property type="entry name" value="PxpB"/>
</dbReference>
<dbReference type="OrthoDB" id="9778567at2"/>
<gene>
    <name evidence="5" type="primary">pxpB</name>
    <name evidence="5" type="ORF">EYB31_14415</name>
</gene>
<comment type="caution">
    <text evidence="5">The sequence shown here is derived from an EMBL/GenBank/DDBJ whole genome shotgun (WGS) entry which is preliminary data.</text>
</comment>
<name>A0A4V6MSH1_9BACL</name>
<evidence type="ECO:0000313" key="6">
    <source>
        <dbReference type="Proteomes" id="UP000293142"/>
    </source>
</evidence>
<evidence type="ECO:0000256" key="3">
    <source>
        <dbReference type="ARBA" id="ARBA00022840"/>
    </source>
</evidence>
<dbReference type="GO" id="GO:0005524">
    <property type="term" value="F:ATP binding"/>
    <property type="evidence" value="ECO:0007669"/>
    <property type="project" value="UniProtKB-KW"/>
</dbReference>
<dbReference type="EC" id="3.5.2.9" evidence="5"/>
<evidence type="ECO:0000313" key="5">
    <source>
        <dbReference type="EMBL" id="TBL78681.1"/>
    </source>
</evidence>
<organism evidence="5 6">
    <name type="scientific">Paenibacillus thalictri</name>
    <dbReference type="NCBI Taxonomy" id="2527873"/>
    <lineage>
        <taxon>Bacteria</taxon>
        <taxon>Bacillati</taxon>
        <taxon>Bacillota</taxon>
        <taxon>Bacilli</taxon>
        <taxon>Bacillales</taxon>
        <taxon>Paenibacillaceae</taxon>
        <taxon>Paenibacillus</taxon>
    </lineage>
</organism>
<dbReference type="GO" id="GO:0017168">
    <property type="term" value="F:5-oxoprolinase (ATP-hydrolyzing) activity"/>
    <property type="evidence" value="ECO:0007669"/>
    <property type="project" value="UniProtKB-EC"/>
</dbReference>
<dbReference type="PANTHER" id="PTHR34698:SF2">
    <property type="entry name" value="5-OXOPROLINASE SUBUNIT B"/>
    <property type="match status" value="1"/>
</dbReference>
<dbReference type="Pfam" id="PF02682">
    <property type="entry name" value="CT_C_D"/>
    <property type="match status" value="1"/>
</dbReference>
<dbReference type="Gene3D" id="3.30.1360.40">
    <property type="match status" value="1"/>
</dbReference>
<dbReference type="SUPFAM" id="SSF160467">
    <property type="entry name" value="PH0987 N-terminal domain-like"/>
    <property type="match status" value="1"/>
</dbReference>
<dbReference type="PANTHER" id="PTHR34698">
    <property type="entry name" value="5-OXOPROLINASE SUBUNIT B"/>
    <property type="match status" value="1"/>
</dbReference>
<reference evidence="5 6" key="1">
    <citation type="submission" date="2019-02" db="EMBL/GenBank/DDBJ databases">
        <title>Paenibacillus sp. nov., isolated from surface-sterilized tissue of Thalictrum simplex L.</title>
        <authorList>
            <person name="Tuo L."/>
        </authorList>
    </citation>
    <scope>NUCLEOTIDE SEQUENCE [LARGE SCALE GENOMIC DNA]</scope>
    <source>
        <strain evidence="5 6">N2SHLJ1</strain>
    </source>
</reference>
<keyword evidence="1" id="KW-0547">Nucleotide-binding</keyword>
<evidence type="ECO:0000256" key="1">
    <source>
        <dbReference type="ARBA" id="ARBA00022741"/>
    </source>
</evidence>
<evidence type="ECO:0000256" key="2">
    <source>
        <dbReference type="ARBA" id="ARBA00022801"/>
    </source>
</evidence>
<keyword evidence="6" id="KW-1185">Reference proteome</keyword>
<dbReference type="SUPFAM" id="SSF50891">
    <property type="entry name" value="Cyclophilin-like"/>
    <property type="match status" value="1"/>
</dbReference>
<dbReference type="SMART" id="SM00796">
    <property type="entry name" value="AHS1"/>
    <property type="match status" value="1"/>
</dbReference>
<protein>
    <submittedName>
        <fullName evidence="5">5-oxoprolinase subunit PxpB</fullName>
        <ecNumber evidence="5">3.5.2.9</ecNumber>
    </submittedName>
</protein>
<dbReference type="AlphaFoldDB" id="A0A4V6MSH1"/>
<dbReference type="Gene3D" id="2.40.100.10">
    <property type="entry name" value="Cyclophilin-like"/>
    <property type="match status" value="1"/>
</dbReference>
<accession>A0A4V6MSH1</accession>
<sequence length="257" mass="28741">MIKWKNRREKGGTPIRYLDISPLGDNSMIIRLGEQADEETHKKVRAVSECLSLHPFDGMVEVIPAFTSVAVVYDPARMFLQRDITGSHSEIRYPFERVRDMLQRIMEQLSETADRKSRLVEIPVCYGGAYGPDLDQVAEINRLTPEEVVHIHSSSEYLVYLIGFAPGFPYLGGMDPRIAAPRRQTPRLAVPSGSVGIAGEQTGVYPLESPGGWQLIGRTPISLFVPDQSPPVLVEAGDVIRFYPISRQTFEEWGEGI</sequence>
<dbReference type="RefSeq" id="WP_131014037.1">
    <property type="nucleotide sequence ID" value="NZ_SIRE01000009.1"/>
</dbReference>
<proteinExistence type="predicted"/>
<feature type="domain" description="Carboxyltransferase" evidence="4">
    <location>
        <begin position="18"/>
        <end position="234"/>
    </location>
</feature>
<dbReference type="InterPro" id="IPR003833">
    <property type="entry name" value="CT_C_D"/>
</dbReference>
<dbReference type="InterPro" id="IPR029000">
    <property type="entry name" value="Cyclophilin-like_dom_sf"/>
</dbReference>
<keyword evidence="2 5" id="KW-0378">Hydrolase</keyword>